<proteinExistence type="predicted"/>
<organism evidence="1 2">
    <name type="scientific">Achromobacter pestifer</name>
    <dbReference type="NCBI Taxonomy" id="1353889"/>
    <lineage>
        <taxon>Bacteria</taxon>
        <taxon>Pseudomonadati</taxon>
        <taxon>Pseudomonadota</taxon>
        <taxon>Betaproteobacteria</taxon>
        <taxon>Burkholderiales</taxon>
        <taxon>Alcaligenaceae</taxon>
        <taxon>Achromobacter</taxon>
    </lineage>
</organism>
<evidence type="ECO:0000313" key="1">
    <source>
        <dbReference type="EMBL" id="CAB3638342.1"/>
    </source>
</evidence>
<dbReference type="RefSeq" id="WP_175174189.1">
    <property type="nucleotide sequence ID" value="NZ_CADIJX010000002.1"/>
</dbReference>
<dbReference type="InterPro" id="IPR011008">
    <property type="entry name" value="Dimeric_a/b-barrel"/>
</dbReference>
<keyword evidence="2" id="KW-1185">Reference proteome</keyword>
<evidence type="ECO:0000313" key="2">
    <source>
        <dbReference type="Proteomes" id="UP000494108"/>
    </source>
</evidence>
<accession>A0A6S6YS20</accession>
<gene>
    <name evidence="1" type="primary">ybaA</name>
    <name evidence="1" type="ORF">LMG3431_01872</name>
</gene>
<reference evidence="1 2" key="1">
    <citation type="submission" date="2020-04" db="EMBL/GenBank/DDBJ databases">
        <authorList>
            <person name="De Canck E."/>
        </authorList>
    </citation>
    <scope>NUCLEOTIDE SEQUENCE [LARGE SCALE GENOMIC DNA]</scope>
    <source>
        <strain evidence="1 2">LMG 3431</strain>
    </source>
</reference>
<name>A0A6S6YS20_9BURK</name>
<dbReference type="Pfam" id="PF07237">
    <property type="entry name" value="DUF1428"/>
    <property type="match status" value="1"/>
</dbReference>
<dbReference type="Proteomes" id="UP000494108">
    <property type="component" value="Unassembled WGS sequence"/>
</dbReference>
<dbReference type="AlphaFoldDB" id="A0A6S6YS20"/>
<dbReference type="SUPFAM" id="SSF54909">
    <property type="entry name" value="Dimeric alpha+beta barrel"/>
    <property type="match status" value="1"/>
</dbReference>
<dbReference type="InterPro" id="IPR009874">
    <property type="entry name" value="DUF1428"/>
</dbReference>
<dbReference type="Gene3D" id="3.30.70.100">
    <property type="match status" value="1"/>
</dbReference>
<sequence>MEKYIDGYLLAVPQANLPAYQKMAELAKGIWLEFGALDYRECVADDIDMEGFGSFTAAAGAQEGETVVFAWILFENKAERDRINAKVMADPRLANMSCEGVFDFKRMCIGGFKTLVGK</sequence>
<protein>
    <recommendedName>
        <fullName evidence="3">DUF1428 domain-containing protein</fullName>
    </recommendedName>
</protein>
<dbReference type="PIRSF" id="PIRSF007028">
    <property type="entry name" value="UCP007028"/>
    <property type="match status" value="1"/>
</dbReference>
<evidence type="ECO:0008006" key="3">
    <source>
        <dbReference type="Google" id="ProtNLM"/>
    </source>
</evidence>
<dbReference type="EMBL" id="CADIJX010000002">
    <property type="protein sequence ID" value="CAB3638342.1"/>
    <property type="molecule type" value="Genomic_DNA"/>
</dbReference>